<keyword evidence="2 3" id="KW-0175">Coiled coil</keyword>
<dbReference type="InterPro" id="IPR007940">
    <property type="entry name" value="SH3BP5"/>
</dbReference>
<name>A0AAE0BE16_9CHLO</name>
<proteinExistence type="inferred from homology"/>
<accession>A0AAE0BE16</accession>
<evidence type="ECO:0000256" key="4">
    <source>
        <dbReference type="SAM" id="MobiDB-lite"/>
    </source>
</evidence>
<comment type="caution">
    <text evidence="5">The sequence shown here is derived from an EMBL/GenBank/DDBJ whole genome shotgun (WGS) entry which is preliminary data.</text>
</comment>
<protein>
    <submittedName>
        <fullName evidence="5">Uncharacterized protein</fullName>
    </submittedName>
</protein>
<feature type="coiled-coil region" evidence="3">
    <location>
        <begin position="312"/>
        <end position="339"/>
    </location>
</feature>
<dbReference type="GO" id="GO:0005737">
    <property type="term" value="C:cytoplasm"/>
    <property type="evidence" value="ECO:0007669"/>
    <property type="project" value="TreeGrafter"/>
</dbReference>
<evidence type="ECO:0000313" key="6">
    <source>
        <dbReference type="Proteomes" id="UP001190700"/>
    </source>
</evidence>
<dbReference type="GO" id="GO:0004860">
    <property type="term" value="F:protein kinase inhibitor activity"/>
    <property type="evidence" value="ECO:0007669"/>
    <property type="project" value="TreeGrafter"/>
</dbReference>
<feature type="non-terminal residue" evidence="5">
    <location>
        <position position="1"/>
    </location>
</feature>
<dbReference type="Proteomes" id="UP001190700">
    <property type="component" value="Unassembled WGS sequence"/>
</dbReference>
<evidence type="ECO:0000313" key="5">
    <source>
        <dbReference type="EMBL" id="KAK3234736.1"/>
    </source>
</evidence>
<sequence length="363" mass="40955">SRKSSDSTQLGPDAVSRQLSKDMGVLSIGGLCCRPGASYTFLARVPVLHKKHSYRFLLCHGSIDNNVDGSYSNSSDRSEQIVEAEDSGNESEEFVEKMRRLSTYIELDERGRPMLAPDDDIDEPEEVDTRVGSTLEQLNIASCDINKLESELEKARKWYRHVGAETERQCQELSKGLARNIRGAMIYYHKKRVTELQQTRAHEAAEAYDLAYDTYEASKVKLRAAEEGVATRSCETPHHKLDSEAQDAVNLCIANLLEAQQRKVATTVAHQAELERTSAMLQELDVIGKAKKRDIRKSRHYFEAKEKSDKLRQEALTAVQTIEAQLSRAKRSYAEALALLNVISEEVHSKRQDRRREPDDGTA</sequence>
<feature type="region of interest" description="Disordered" evidence="4">
    <location>
        <begin position="68"/>
        <end position="90"/>
    </location>
</feature>
<dbReference type="AlphaFoldDB" id="A0AAE0BE16"/>
<evidence type="ECO:0000256" key="2">
    <source>
        <dbReference type="ARBA" id="ARBA00023054"/>
    </source>
</evidence>
<dbReference type="GO" id="GO:0035556">
    <property type="term" value="P:intracellular signal transduction"/>
    <property type="evidence" value="ECO:0007669"/>
    <property type="project" value="InterPro"/>
</dbReference>
<dbReference type="PANTHER" id="PTHR19423:SF1">
    <property type="entry name" value="SH3 DOMAIN-BINDING PROTEIN 5"/>
    <property type="match status" value="1"/>
</dbReference>
<dbReference type="EMBL" id="LGRX02035474">
    <property type="protein sequence ID" value="KAK3234736.1"/>
    <property type="molecule type" value="Genomic_DNA"/>
</dbReference>
<keyword evidence="6" id="KW-1185">Reference proteome</keyword>
<organism evidence="5 6">
    <name type="scientific">Cymbomonas tetramitiformis</name>
    <dbReference type="NCBI Taxonomy" id="36881"/>
    <lineage>
        <taxon>Eukaryota</taxon>
        <taxon>Viridiplantae</taxon>
        <taxon>Chlorophyta</taxon>
        <taxon>Pyramimonadophyceae</taxon>
        <taxon>Pyramimonadales</taxon>
        <taxon>Pyramimonadaceae</taxon>
        <taxon>Cymbomonas</taxon>
    </lineage>
</organism>
<comment type="similarity">
    <text evidence="1">Belongs to the SH3BP5 family.</text>
</comment>
<evidence type="ECO:0000256" key="3">
    <source>
        <dbReference type="SAM" id="Coils"/>
    </source>
</evidence>
<reference evidence="5 6" key="1">
    <citation type="journal article" date="2015" name="Genome Biol. Evol.">
        <title>Comparative Genomics of a Bacterivorous Green Alga Reveals Evolutionary Causalities and Consequences of Phago-Mixotrophic Mode of Nutrition.</title>
        <authorList>
            <person name="Burns J.A."/>
            <person name="Paasch A."/>
            <person name="Narechania A."/>
            <person name="Kim E."/>
        </authorList>
    </citation>
    <scope>NUCLEOTIDE SEQUENCE [LARGE SCALE GENOMIC DNA]</scope>
    <source>
        <strain evidence="5 6">PLY_AMNH</strain>
    </source>
</reference>
<dbReference type="PANTHER" id="PTHR19423">
    <property type="entry name" value="SH3 DOMAIN-BINDING PROTEIN 5"/>
    <property type="match status" value="1"/>
</dbReference>
<dbReference type="Pfam" id="PF05276">
    <property type="entry name" value="SH3BP5"/>
    <property type="match status" value="1"/>
</dbReference>
<evidence type="ECO:0000256" key="1">
    <source>
        <dbReference type="ARBA" id="ARBA00007796"/>
    </source>
</evidence>
<gene>
    <name evidence="5" type="ORF">CYMTET_55019</name>
</gene>